<dbReference type="RefSeq" id="XP_022105333.1">
    <property type="nucleotide sequence ID" value="XM_022249641.1"/>
</dbReference>
<dbReference type="GO" id="GO:0005634">
    <property type="term" value="C:nucleus"/>
    <property type="evidence" value="ECO:0007669"/>
    <property type="project" value="TreeGrafter"/>
</dbReference>
<feature type="compositionally biased region" description="Acidic residues" evidence="2">
    <location>
        <begin position="424"/>
        <end position="433"/>
    </location>
</feature>
<dbReference type="OrthoDB" id="10061469at2759"/>
<comment type="similarity">
    <text evidence="1">Belongs to the constitutive coactivator of PPAR-gamma family.</text>
</comment>
<name>A0A8B7ZI54_ACAPL</name>
<dbReference type="KEGG" id="aplc:110987162"/>
<reference evidence="4" key="1">
    <citation type="submission" date="2025-08" db="UniProtKB">
        <authorList>
            <consortium name="RefSeq"/>
        </authorList>
    </citation>
    <scope>IDENTIFICATION</scope>
</reference>
<dbReference type="AlphaFoldDB" id="A0A8B7ZI54"/>
<dbReference type="SUPFAM" id="SSF88723">
    <property type="entry name" value="PIN domain-like"/>
    <property type="match status" value="1"/>
</dbReference>
<proteinExistence type="inferred from homology"/>
<dbReference type="Proteomes" id="UP000694845">
    <property type="component" value="Unplaced"/>
</dbReference>
<dbReference type="InterPro" id="IPR029060">
    <property type="entry name" value="PIN-like_dom_sf"/>
</dbReference>
<evidence type="ECO:0000313" key="3">
    <source>
        <dbReference type="Proteomes" id="UP000694845"/>
    </source>
</evidence>
<feature type="compositionally biased region" description="Basic and acidic residues" evidence="2">
    <location>
        <begin position="1080"/>
        <end position="1091"/>
    </location>
</feature>
<keyword evidence="3" id="KW-1185">Reference proteome</keyword>
<feature type="compositionally biased region" description="Low complexity" evidence="2">
    <location>
        <begin position="1007"/>
        <end position="1016"/>
    </location>
</feature>
<evidence type="ECO:0000256" key="1">
    <source>
        <dbReference type="ARBA" id="ARBA00009495"/>
    </source>
</evidence>
<accession>A0A8B7ZI54</accession>
<feature type="region of interest" description="Disordered" evidence="2">
    <location>
        <begin position="868"/>
        <end position="908"/>
    </location>
</feature>
<dbReference type="PANTHER" id="PTHR15976">
    <property type="entry name" value="CONSTITUTIVE COACTIVATOR OF PEROXISOME PROLIFERATOR-ACTIVATED RECEPTOR GAMMA"/>
    <property type="match status" value="1"/>
</dbReference>
<sequence>MGFSGFLEYIERICPQACERVDLGQLARKRLQQSGPGRRGRALVGQNPLFLLVDAESCLHRLYGGSFTDWVCGGEWNNMFHFVDNLARTCRSNNIKLIVYFCGSLEKGRIQEWLKTQNQARNTAFQVLSHVHNKGTPPPKAWFTPPAALDTCVRLAMRQCGVTTLCSSQDHPREVITYLRQYGCHGILAQTPEFALFDPPLLFSSHLMKLTKKGELLSVQYSMEEVAKALNLHPERLVILAALLGNHILTEEDLALFHWSLLGPDHPLNGLRLRAQQLILPPLDVIVNTVSEYVRNLPDTRNLEVVARDVFKNSTSRTEEKIRRFKACVEYYWYGTREAWGRSRGKVPKFSHYPSGGHHNNVSHKNQANTRTTQVQQESSAPQIVVQAPEQPQSDLEKALTDDIHAQMEEDLEKRMADMTLETIEDSPSDGEGTEGKASSPQRPQTSTRSKTPQDPQLPSSSSSLSSKQPTDAQSSDTSSTTQTSRSSIPSLMEQPVLPCLLVEAPPLPFVAPEVLRIAKHRHETGTMMAQVAQALRWGEIKIGVTLEDEMSGEFPLSTHLFRPIRQKVYGILFSCQHLKEVNGSGEMPKVVLKEWLIRRESTLPKPDLVEATPMEWLVPPIQRLWLGREPEDKTMRLRAFLSCMYSDSPAMLKTTYVPRHAIILCCVLRYMLHFSPPILRRHELDAFLAQSVSPSLNQPQTLQELRVPSISARGVQLAAIFMRGVEAALLANDACGAPIPWELCCPWLYFDGKLFQYKLHRAMSGSNLRDLCDGKMDQVGKVERMRQCIQDGVHIDFARPVIPPMGHPPQFPPQEYYYNFRPAGASMPPMPPQMGRGRGMQGKRPPVPGPGGRLEVAGVVVGEWAGSDGSRGRGGMYSASGAPVRGGRPNQRGGMGRGSYGNGAMHGYFPPGPQQMWGVPDARQQQIYGELGPGYRRQNPSKPKPKRVQRNNGDSSVMPGKGRGRGLTIDTEEPSAGGDTADVERTGEGEEEEQGLGTGEGRPKMSVSDSASESSSSEEDVPGAFSDAKETLSPGGDFSPAPTDFQGASEDVVSSYHEGGYELPGTHTGPPYNGGVDTMHAESREGTDVP</sequence>
<protein>
    <submittedName>
        <fullName evidence="4">Constitutive coactivator of PPAR-gamma-like protein 1 homolog isoform X1</fullName>
    </submittedName>
</protein>
<feature type="compositionally biased region" description="Polar residues" evidence="2">
    <location>
        <begin position="437"/>
        <end position="459"/>
    </location>
</feature>
<feature type="region of interest" description="Disordered" evidence="2">
    <location>
        <begin position="424"/>
        <end position="491"/>
    </location>
</feature>
<dbReference type="PANTHER" id="PTHR15976:SF16">
    <property type="entry name" value="ASTEROID DOMAIN-CONTAINING PROTEIN"/>
    <property type="match status" value="1"/>
</dbReference>
<dbReference type="FunFam" id="3.40.50.1010:FF:000009">
    <property type="entry name" value="Constitutive coactivator of PPAR-gamma-like protein 1"/>
    <property type="match status" value="1"/>
</dbReference>
<feature type="compositionally biased region" description="Polar residues" evidence="2">
    <location>
        <begin position="358"/>
        <end position="382"/>
    </location>
</feature>
<dbReference type="InterPro" id="IPR026784">
    <property type="entry name" value="Coact_PPARg"/>
</dbReference>
<feature type="region of interest" description="Disordered" evidence="2">
    <location>
        <begin position="350"/>
        <end position="397"/>
    </location>
</feature>
<feature type="region of interest" description="Disordered" evidence="2">
    <location>
        <begin position="932"/>
        <end position="1091"/>
    </location>
</feature>
<dbReference type="Gene3D" id="3.40.50.1010">
    <property type="entry name" value="5'-nuclease"/>
    <property type="match status" value="1"/>
</dbReference>
<feature type="compositionally biased region" description="Low complexity" evidence="2">
    <location>
        <begin position="460"/>
        <end position="488"/>
    </location>
</feature>
<organism evidence="3 4">
    <name type="scientific">Acanthaster planci</name>
    <name type="common">Crown-of-thorns starfish</name>
    <dbReference type="NCBI Taxonomy" id="133434"/>
    <lineage>
        <taxon>Eukaryota</taxon>
        <taxon>Metazoa</taxon>
        <taxon>Echinodermata</taxon>
        <taxon>Eleutherozoa</taxon>
        <taxon>Asterozoa</taxon>
        <taxon>Asteroidea</taxon>
        <taxon>Valvatacea</taxon>
        <taxon>Valvatida</taxon>
        <taxon>Acanthasteridae</taxon>
        <taxon>Acanthaster</taxon>
    </lineage>
</organism>
<gene>
    <name evidence="4" type="primary">LOC110987162</name>
</gene>
<dbReference type="GeneID" id="110987162"/>
<evidence type="ECO:0000256" key="2">
    <source>
        <dbReference type="SAM" id="MobiDB-lite"/>
    </source>
</evidence>
<evidence type="ECO:0000313" key="4">
    <source>
        <dbReference type="RefSeq" id="XP_022105333.1"/>
    </source>
</evidence>